<proteinExistence type="predicted"/>
<gene>
    <name evidence="2" type="ORF">SCF082_LOCUS48054</name>
</gene>
<comment type="caution">
    <text evidence="2">The sequence shown here is derived from an EMBL/GenBank/DDBJ whole genome shotgun (WGS) entry which is preliminary data.</text>
</comment>
<dbReference type="Proteomes" id="UP001642464">
    <property type="component" value="Unassembled WGS sequence"/>
</dbReference>
<reference evidence="2 3" key="1">
    <citation type="submission" date="2024-02" db="EMBL/GenBank/DDBJ databases">
        <authorList>
            <person name="Chen Y."/>
            <person name="Shah S."/>
            <person name="Dougan E. K."/>
            <person name="Thang M."/>
            <person name="Chan C."/>
        </authorList>
    </citation>
    <scope>NUCLEOTIDE SEQUENCE [LARGE SCALE GENOMIC DNA]</scope>
</reference>
<feature type="region of interest" description="Disordered" evidence="1">
    <location>
        <begin position="250"/>
        <end position="312"/>
    </location>
</feature>
<evidence type="ECO:0000256" key="1">
    <source>
        <dbReference type="SAM" id="MobiDB-lite"/>
    </source>
</evidence>
<dbReference type="EMBL" id="CAXAMM010042073">
    <property type="protein sequence ID" value="CAK9102842.1"/>
    <property type="molecule type" value="Genomic_DNA"/>
</dbReference>
<evidence type="ECO:0000313" key="2">
    <source>
        <dbReference type="EMBL" id="CAK9102842.1"/>
    </source>
</evidence>
<organism evidence="2 3">
    <name type="scientific">Durusdinium trenchii</name>
    <dbReference type="NCBI Taxonomy" id="1381693"/>
    <lineage>
        <taxon>Eukaryota</taxon>
        <taxon>Sar</taxon>
        <taxon>Alveolata</taxon>
        <taxon>Dinophyceae</taxon>
        <taxon>Suessiales</taxon>
        <taxon>Symbiodiniaceae</taxon>
        <taxon>Durusdinium</taxon>
    </lineage>
</organism>
<sequence>MSWYVGEDGAQIWINRDSTVFTVVVSDQQLPLEQLTYLAVSSKKAVYQEAICEDDQAAGGRSKRNKDKNAGKQRGFIIRQEVEESPLTRVVPWFKDAAKKLMDCAVVSRVDADEAANVKKAKKKEREKANELSVPNLGANECRIETTSRIHHFAHGPGYRVEVSEGMVAQRLNMFTGRREISLKDWLSLLLNALESTGTHVMILKRSGKEVLGGAVNGEKKEEGDVKIQLRKDKAQQAENEWLESLLAGHHHQGEEEPIEPAEPTEPMALSGEPTAKVAPAADVSRWEALAPSARDAQAKVQEATPSPASSWEASALKKAAALRNRTWDQREQAELEASRQSDKAAWLPWPQQGYLSSAPQNWKEYPGEEYPTNGWYEAQPKAPERRWGKVRALCDACGRGGNLKLKLFWDETSGGRYCRTCWIDWYGDEPPQSLAA</sequence>
<name>A0ABP0RQH4_9DINO</name>
<accession>A0ABP0RQH4</accession>
<keyword evidence="3" id="KW-1185">Reference proteome</keyword>
<protein>
    <submittedName>
        <fullName evidence="2">Uncharacterized protein</fullName>
    </submittedName>
</protein>
<evidence type="ECO:0000313" key="3">
    <source>
        <dbReference type="Proteomes" id="UP001642464"/>
    </source>
</evidence>